<dbReference type="Gene3D" id="3.60.110.10">
    <property type="entry name" value="Carbon-nitrogen hydrolase"/>
    <property type="match status" value="1"/>
</dbReference>
<comment type="pathway">
    <text evidence="8">Protein modification; lipoprotein biosynthesis (N-acyl transfer).</text>
</comment>
<comment type="similarity">
    <text evidence="8">Belongs to the CN hydrolase family. Apolipoprotein N-acyltransferase subfamily.</text>
</comment>
<dbReference type="InterPro" id="IPR045378">
    <property type="entry name" value="LNT_N"/>
</dbReference>
<evidence type="ECO:0000256" key="6">
    <source>
        <dbReference type="ARBA" id="ARBA00023136"/>
    </source>
</evidence>
<feature type="transmembrane region" description="Helical" evidence="8">
    <location>
        <begin position="59"/>
        <end position="82"/>
    </location>
</feature>
<dbReference type="InterPro" id="IPR004563">
    <property type="entry name" value="Apolipo_AcylTrfase"/>
</dbReference>
<keyword evidence="6 8" id="KW-0472">Membrane</keyword>
<dbReference type="GO" id="GO:0005886">
    <property type="term" value="C:plasma membrane"/>
    <property type="evidence" value="ECO:0007669"/>
    <property type="project" value="UniProtKB-SubCell"/>
</dbReference>
<feature type="transmembrane region" description="Helical" evidence="8">
    <location>
        <begin position="480"/>
        <end position="498"/>
    </location>
</feature>
<keyword evidence="5 8" id="KW-1133">Transmembrane helix</keyword>
<evidence type="ECO:0000256" key="1">
    <source>
        <dbReference type="ARBA" id="ARBA00004651"/>
    </source>
</evidence>
<evidence type="ECO:0000256" key="4">
    <source>
        <dbReference type="ARBA" id="ARBA00022692"/>
    </source>
</evidence>
<dbReference type="PANTHER" id="PTHR38686">
    <property type="entry name" value="APOLIPOPROTEIN N-ACYLTRANSFERASE"/>
    <property type="match status" value="1"/>
</dbReference>
<dbReference type="Pfam" id="PF20154">
    <property type="entry name" value="LNT_N"/>
    <property type="match status" value="1"/>
</dbReference>
<dbReference type="EMBL" id="CP011542">
    <property type="protein sequence ID" value="AKK05909.1"/>
    <property type="molecule type" value="Genomic_DNA"/>
</dbReference>
<evidence type="ECO:0000256" key="7">
    <source>
        <dbReference type="ARBA" id="ARBA00023315"/>
    </source>
</evidence>
<dbReference type="InterPro" id="IPR036526">
    <property type="entry name" value="C-N_Hydrolase_sf"/>
</dbReference>
<gene>
    <name evidence="8" type="primary">lnt</name>
    <name evidence="11" type="ORF">CMUST_07920</name>
</gene>
<dbReference type="PROSITE" id="PS50263">
    <property type="entry name" value="CN_HYDROLASE"/>
    <property type="match status" value="1"/>
</dbReference>
<evidence type="ECO:0000313" key="11">
    <source>
        <dbReference type="EMBL" id="AKK05909.1"/>
    </source>
</evidence>
<comment type="function">
    <text evidence="8">Catalyzes the phospholipid dependent N-acylation of the N-terminal cysteine of apolipoprotein, the last step in lipoprotein maturation.</text>
</comment>
<feature type="transmembrane region" description="Helical" evidence="8">
    <location>
        <begin position="88"/>
        <end position="111"/>
    </location>
</feature>
<keyword evidence="4 8" id="KW-0812">Transmembrane</keyword>
<dbReference type="NCBIfam" id="TIGR00546">
    <property type="entry name" value="lnt"/>
    <property type="match status" value="1"/>
</dbReference>
<dbReference type="InterPro" id="IPR003010">
    <property type="entry name" value="C-N_Hydrolase"/>
</dbReference>
<dbReference type="GO" id="GO:0016410">
    <property type="term" value="F:N-acyltransferase activity"/>
    <property type="evidence" value="ECO:0007669"/>
    <property type="project" value="UniProtKB-UniRule"/>
</dbReference>
<feature type="transmembrane region" description="Helical" evidence="8">
    <location>
        <begin position="154"/>
        <end position="174"/>
    </location>
</feature>
<dbReference type="Proteomes" id="UP000035199">
    <property type="component" value="Chromosome"/>
</dbReference>
<sequence>MLSIRARNMHALIRICLALLSGVLVYASYQPQGFSVAGVVGVAVLYAGFSPIKGQYVSLRLGAAIAASHCFVLYMLLLPWIGEFVGNFPYISLAVFLSLYGIILGVGAAALQRVPYPWLWFAFLYLAVEWLRSHFPFGGFAWVRLAWGQVGSPLANLASIGGPALVTFVTVVLATGSYTIAFRRHMTIIVVCFLIIAAGTAWTTVTMGSSKSIGEVSVAAIQGNVPRLGLEFNAQRRAVLANHVAETSKLKEREPVDLVIWPENSSDVNPFSDVEAKELISQAVAAASAPVLVGTITHDEVGPRNTMVVFDPETGPGEFHHKKFLQPFGEYMPMRKFFRLFSEKVDLAGNFQPGNGTGIVRMRAATSGTAVTVGIATCYEVAFDAAARDAVRADAQILTTPTNNATFNFSDMTYQQLAMSRMRAIEVDRAVVVAATSGVSAIVQPDGTVTQHTGIFEAKTLIETLPLRNSSTIAVRYGSTIEYTLVIIGWLAMIFALWRFNNTSAAPASATKPNRKSPSQSTSSTAKKKNR</sequence>
<reference evidence="12" key="2">
    <citation type="submission" date="2015-05" db="EMBL/GenBank/DDBJ databases">
        <title>Complete genome sequence of Corynebacterium mustelae DSM 45274, isolated from various tissues of a male ferret with lethal sepsis.</title>
        <authorList>
            <person name="Ruckert C."/>
            <person name="Albersmeier A."/>
            <person name="Winkler A."/>
            <person name="Tauch A."/>
        </authorList>
    </citation>
    <scope>NUCLEOTIDE SEQUENCE [LARGE SCALE GENOMIC DNA]</scope>
    <source>
        <strain evidence="12">DSM 45274</strain>
    </source>
</reference>
<evidence type="ECO:0000313" key="12">
    <source>
        <dbReference type="Proteomes" id="UP000035199"/>
    </source>
</evidence>
<dbReference type="EC" id="2.3.1.269" evidence="8"/>
<dbReference type="GO" id="GO:0042158">
    <property type="term" value="P:lipoprotein biosynthetic process"/>
    <property type="evidence" value="ECO:0007669"/>
    <property type="project" value="UniProtKB-UniRule"/>
</dbReference>
<proteinExistence type="inferred from homology"/>
<evidence type="ECO:0000259" key="10">
    <source>
        <dbReference type="PROSITE" id="PS50263"/>
    </source>
</evidence>
<keyword evidence="7 8" id="KW-0012">Acyltransferase</keyword>
<dbReference type="STRING" id="571915.CMUST_07920"/>
<dbReference type="PANTHER" id="PTHR38686:SF1">
    <property type="entry name" value="APOLIPOPROTEIN N-ACYLTRANSFERASE"/>
    <property type="match status" value="1"/>
</dbReference>
<evidence type="ECO:0000256" key="9">
    <source>
        <dbReference type="SAM" id="MobiDB-lite"/>
    </source>
</evidence>
<feature type="transmembrane region" description="Helical" evidence="8">
    <location>
        <begin position="35"/>
        <end position="52"/>
    </location>
</feature>
<comment type="subcellular location">
    <subcellularLocation>
        <location evidence="1 8">Cell membrane</location>
        <topology evidence="1 8">Multi-pass membrane protein</topology>
    </subcellularLocation>
</comment>
<dbReference type="PATRIC" id="fig|571915.4.peg.1687"/>
<dbReference type="AlphaFoldDB" id="A0A0G3GXM1"/>
<feature type="region of interest" description="Disordered" evidence="9">
    <location>
        <begin position="506"/>
        <end position="531"/>
    </location>
</feature>
<evidence type="ECO:0000256" key="8">
    <source>
        <dbReference type="HAMAP-Rule" id="MF_01148"/>
    </source>
</evidence>
<evidence type="ECO:0000256" key="5">
    <source>
        <dbReference type="ARBA" id="ARBA00022989"/>
    </source>
</evidence>
<evidence type="ECO:0000256" key="2">
    <source>
        <dbReference type="ARBA" id="ARBA00022475"/>
    </source>
</evidence>
<evidence type="ECO:0000256" key="3">
    <source>
        <dbReference type="ARBA" id="ARBA00022679"/>
    </source>
</evidence>
<feature type="transmembrane region" description="Helical" evidence="8">
    <location>
        <begin position="12"/>
        <end position="29"/>
    </location>
</feature>
<accession>A0A0G3GXM1</accession>
<dbReference type="SUPFAM" id="SSF56317">
    <property type="entry name" value="Carbon-nitrogen hydrolase"/>
    <property type="match status" value="1"/>
</dbReference>
<dbReference type="Pfam" id="PF00795">
    <property type="entry name" value="CN_hydrolase"/>
    <property type="match status" value="1"/>
</dbReference>
<feature type="domain" description="CN hydrolase" evidence="10">
    <location>
        <begin position="216"/>
        <end position="467"/>
    </location>
</feature>
<keyword evidence="11" id="KW-0449">Lipoprotein</keyword>
<feature type="compositionally biased region" description="Polar residues" evidence="9">
    <location>
        <begin position="516"/>
        <end position="525"/>
    </location>
</feature>
<dbReference type="UniPathway" id="UPA00666"/>
<dbReference type="CDD" id="cd07571">
    <property type="entry name" value="ALP_N-acyl_transferase"/>
    <property type="match status" value="1"/>
</dbReference>
<reference evidence="11 12" key="1">
    <citation type="journal article" date="2015" name="Genome Announc.">
        <title>Complete Genome Sequence of the Type Strain Corynebacterium mustelae DSM 45274, Isolated from Various Tissues of a Male Ferret with Lethal Sepsis.</title>
        <authorList>
            <person name="Ruckert C."/>
            <person name="Eimer J."/>
            <person name="Winkler A."/>
            <person name="Tauch A."/>
        </authorList>
    </citation>
    <scope>NUCLEOTIDE SEQUENCE [LARGE SCALE GENOMIC DNA]</scope>
    <source>
        <strain evidence="11 12">DSM 45274</strain>
    </source>
</reference>
<name>A0A0G3GXM1_9CORY</name>
<feature type="transmembrane region" description="Helical" evidence="8">
    <location>
        <begin position="186"/>
        <end position="205"/>
    </location>
</feature>
<keyword evidence="12" id="KW-1185">Reference proteome</keyword>
<protein>
    <recommendedName>
        <fullName evidence="8">Apolipoprotein N-acyltransferase</fullName>
        <shortName evidence="8">ALP N-acyltransferase</shortName>
        <ecNumber evidence="8">2.3.1.269</ecNumber>
    </recommendedName>
</protein>
<organism evidence="11 12">
    <name type="scientific">Corynebacterium mustelae</name>
    <dbReference type="NCBI Taxonomy" id="571915"/>
    <lineage>
        <taxon>Bacteria</taxon>
        <taxon>Bacillati</taxon>
        <taxon>Actinomycetota</taxon>
        <taxon>Actinomycetes</taxon>
        <taxon>Mycobacteriales</taxon>
        <taxon>Corynebacteriaceae</taxon>
        <taxon>Corynebacterium</taxon>
    </lineage>
</organism>
<dbReference type="KEGG" id="cmv:CMUST_07920"/>
<feature type="transmembrane region" description="Helical" evidence="8">
    <location>
        <begin position="118"/>
        <end position="142"/>
    </location>
</feature>
<dbReference type="RefSeq" id="WP_052844589.1">
    <property type="nucleotide sequence ID" value="NZ_CP011542.1"/>
</dbReference>
<dbReference type="HAMAP" id="MF_01148">
    <property type="entry name" value="Lnt"/>
    <property type="match status" value="1"/>
</dbReference>
<keyword evidence="2 8" id="KW-1003">Cell membrane</keyword>
<comment type="catalytic activity">
    <reaction evidence="8">
        <text>N-terminal S-1,2-diacyl-sn-glyceryl-L-cysteinyl-[lipoprotein] + a glycerophospholipid = N-acyl-S-1,2-diacyl-sn-glyceryl-L-cysteinyl-[lipoprotein] + a 2-acyl-sn-glycero-3-phospholipid + H(+)</text>
        <dbReference type="Rhea" id="RHEA:48228"/>
        <dbReference type="Rhea" id="RHEA-COMP:14681"/>
        <dbReference type="Rhea" id="RHEA-COMP:14684"/>
        <dbReference type="ChEBI" id="CHEBI:15378"/>
        <dbReference type="ChEBI" id="CHEBI:136912"/>
        <dbReference type="ChEBI" id="CHEBI:140656"/>
        <dbReference type="ChEBI" id="CHEBI:140657"/>
        <dbReference type="ChEBI" id="CHEBI:140660"/>
        <dbReference type="EC" id="2.3.1.269"/>
    </reaction>
</comment>
<keyword evidence="3 8" id="KW-0808">Transferase</keyword>